<dbReference type="AlphaFoldDB" id="A0A2R3Z764"/>
<dbReference type="OrthoDB" id="788947at2"/>
<dbReference type="RefSeq" id="WP_107012816.1">
    <property type="nucleotide sequence ID" value="NZ_CP028136.1"/>
</dbReference>
<gene>
    <name evidence="1" type="ORF">C7S20_12690</name>
</gene>
<evidence type="ECO:0008006" key="3">
    <source>
        <dbReference type="Google" id="ProtNLM"/>
    </source>
</evidence>
<dbReference type="Proteomes" id="UP000241507">
    <property type="component" value="Chromosome"/>
</dbReference>
<dbReference type="EMBL" id="CP028136">
    <property type="protein sequence ID" value="AVR46042.1"/>
    <property type="molecule type" value="Genomic_DNA"/>
</dbReference>
<name>A0A2R3Z764_9FLAO</name>
<sequence length="268" mass="31982">MHLTHIKYKPTKKYEKKIDIQEVSKDIESPTGSKEIQKQYSKTDKLSDELGFDMFLEFDNSVVFGFDFLHKGKKLIQLELNPTSIFYSNAVMFHRNLIFKRENLFKKSPTFRNLRKEIDEKDFAFFFQFAANCIINLQSAIESFANRQIPEDHPFLDKNGDKFEPSVFHKIDKALPEIKGKKFKSKFKRDNLIIRLLIELRNEIIHLKPIEENTNTQYKSTYRKLIKFDYTRAILAVKKMINFYEPELIEECPCGKEYFYDLEIRDKE</sequence>
<reference evidence="2" key="1">
    <citation type="submission" date="2018-03" db="EMBL/GenBank/DDBJ databases">
        <title>Gramella fulva sp. nov., isolated from a dry surface of tidal flat.</title>
        <authorList>
            <person name="Hwang S.H."/>
            <person name="Hwang W.M."/>
            <person name="Kang K."/>
            <person name="Ahn T.-Y."/>
        </authorList>
    </citation>
    <scope>NUCLEOTIDE SEQUENCE [LARGE SCALE GENOMIC DNA]</scope>
    <source>
        <strain evidence="2">SH35</strain>
    </source>
</reference>
<proteinExistence type="predicted"/>
<dbReference type="KEGG" id="grs:C7S20_12690"/>
<keyword evidence="2" id="KW-1185">Reference proteome</keyword>
<evidence type="ECO:0000313" key="2">
    <source>
        <dbReference type="Proteomes" id="UP000241507"/>
    </source>
</evidence>
<protein>
    <recommendedName>
        <fullName evidence="3">Cthe-2314-like HEPN domain-containing protein</fullName>
    </recommendedName>
</protein>
<accession>A0A2R3Z764</accession>
<evidence type="ECO:0000313" key="1">
    <source>
        <dbReference type="EMBL" id="AVR46042.1"/>
    </source>
</evidence>
<organism evidence="1 2">
    <name type="scientific">Christiangramia fulva</name>
    <dbReference type="NCBI Taxonomy" id="2126553"/>
    <lineage>
        <taxon>Bacteria</taxon>
        <taxon>Pseudomonadati</taxon>
        <taxon>Bacteroidota</taxon>
        <taxon>Flavobacteriia</taxon>
        <taxon>Flavobacteriales</taxon>
        <taxon>Flavobacteriaceae</taxon>
        <taxon>Christiangramia</taxon>
    </lineage>
</organism>